<dbReference type="SUPFAM" id="SSF52047">
    <property type="entry name" value="RNI-like"/>
    <property type="match status" value="1"/>
</dbReference>
<proteinExistence type="predicted"/>
<dbReference type="SUPFAM" id="SSF81383">
    <property type="entry name" value="F-box domain"/>
    <property type="match status" value="1"/>
</dbReference>
<dbReference type="InterPro" id="IPR001611">
    <property type="entry name" value="Leu-rich_rpt"/>
</dbReference>
<dbReference type="Proteomes" id="UP001195769">
    <property type="component" value="Unassembled WGS sequence"/>
</dbReference>
<organism evidence="3 4">
    <name type="scientific">Suillus fuscotomentosus</name>
    <dbReference type="NCBI Taxonomy" id="1912939"/>
    <lineage>
        <taxon>Eukaryota</taxon>
        <taxon>Fungi</taxon>
        <taxon>Dikarya</taxon>
        <taxon>Basidiomycota</taxon>
        <taxon>Agaricomycotina</taxon>
        <taxon>Agaricomycetes</taxon>
        <taxon>Agaricomycetidae</taxon>
        <taxon>Boletales</taxon>
        <taxon>Suillineae</taxon>
        <taxon>Suillaceae</taxon>
        <taxon>Suillus</taxon>
    </lineage>
</organism>
<evidence type="ECO:0000256" key="1">
    <source>
        <dbReference type="SAM" id="MobiDB-lite"/>
    </source>
</evidence>
<dbReference type="GeneID" id="64668908"/>
<dbReference type="RefSeq" id="XP_041230156.1">
    <property type="nucleotide sequence ID" value="XM_041374610.1"/>
</dbReference>
<dbReference type="InterPro" id="IPR001810">
    <property type="entry name" value="F-box_dom"/>
</dbReference>
<feature type="compositionally biased region" description="Low complexity" evidence="1">
    <location>
        <begin position="44"/>
        <end position="71"/>
    </location>
</feature>
<evidence type="ECO:0000313" key="3">
    <source>
        <dbReference type="EMBL" id="KAG1904581.1"/>
    </source>
</evidence>
<reference evidence="3" key="1">
    <citation type="journal article" date="2020" name="New Phytol.">
        <title>Comparative genomics reveals dynamic genome evolution in host specialist ectomycorrhizal fungi.</title>
        <authorList>
            <person name="Lofgren L.A."/>
            <person name="Nguyen N.H."/>
            <person name="Vilgalys R."/>
            <person name="Ruytinx J."/>
            <person name="Liao H.L."/>
            <person name="Branco S."/>
            <person name="Kuo A."/>
            <person name="LaButti K."/>
            <person name="Lipzen A."/>
            <person name="Andreopoulos W."/>
            <person name="Pangilinan J."/>
            <person name="Riley R."/>
            <person name="Hundley H."/>
            <person name="Na H."/>
            <person name="Barry K."/>
            <person name="Grigoriev I.V."/>
            <person name="Stajich J.E."/>
            <person name="Kennedy P.G."/>
        </authorList>
    </citation>
    <scope>NUCLEOTIDE SEQUENCE</scope>
    <source>
        <strain evidence="3">FC203</strain>
    </source>
</reference>
<feature type="region of interest" description="Disordered" evidence="1">
    <location>
        <begin position="186"/>
        <end position="210"/>
    </location>
</feature>
<feature type="compositionally biased region" description="Low complexity" evidence="1">
    <location>
        <begin position="787"/>
        <end position="798"/>
    </location>
</feature>
<dbReference type="Pfam" id="PF13516">
    <property type="entry name" value="LRR_6"/>
    <property type="match status" value="1"/>
</dbReference>
<accession>A0AAD4EEA7</accession>
<dbReference type="InterPro" id="IPR006553">
    <property type="entry name" value="Leu-rich_rpt_Cys-con_subtyp"/>
</dbReference>
<keyword evidence="4" id="KW-1185">Reference proteome</keyword>
<dbReference type="GO" id="GO:0019005">
    <property type="term" value="C:SCF ubiquitin ligase complex"/>
    <property type="evidence" value="ECO:0007669"/>
    <property type="project" value="TreeGrafter"/>
</dbReference>
<dbReference type="InterPro" id="IPR036047">
    <property type="entry name" value="F-box-like_dom_sf"/>
</dbReference>
<dbReference type="PANTHER" id="PTHR13318:SF190">
    <property type="entry name" value="PARTNER OF PAIRED, ISOFORM B"/>
    <property type="match status" value="1"/>
</dbReference>
<feature type="region of interest" description="Disordered" evidence="1">
    <location>
        <begin position="762"/>
        <end position="819"/>
    </location>
</feature>
<feature type="compositionally biased region" description="Polar residues" evidence="1">
    <location>
        <begin position="189"/>
        <end position="210"/>
    </location>
</feature>
<sequence>MNASLPGKGKAKDLAYTLPPLLFSTSDVQYRAIDWPSPDPGSPAPTAGSSSYGSTHSSPPCASSHSDSQSPENSAQQFPGLTRVPSRRRSLSNLSIHSTRSLAARSMSRIKVKLGSASKGTGNLARRLLFRNKASAATTSVDLSPAGSVSDPFLGDLTTAGQRNCLPAWKNPEFQPCLNLELPSDARTHVQQSSEGPESPNSITGKGRSYSSPLSQSVFDIVPRGNSDVFAPVPLVLQSVFDDALPRELKLQIFSALISLHEDEFQLWKSSGQWTTSKASSSKYRWVGRDRGMRELVKLSRVSKAWRSLIFDGQLWMDVDLKAFPNLPVPFLLRLAETLGPFIKNIDLTGYTKLDHGTLGQVTTSLCVRSAPTIDFAYTQLLDVNLSGCNALTTQALHNVVIHSPFLRSLCVKGLKAVDNTTFDVLALCPHLTSLNMSRCSNISGDGLHRYANAVLGRHGQLALKELRLCGLEAAPSLEILDLSYSRSLHNSALGAFVACTEEEKSTESVVLTAREAGREVRDNGCYRRRITKLRHLSLSNCRLLTDVACSNLAYAVPRLELLELAGIGTAMKDEGLVRLLGTTPLLRKLDLEDNEEITDAVLSALTPSPPESTGSGPTQPPQTGQALEHLVVSFAVSLSNEAFLSLICNCPRLRVLGADSTCISGTVLKEFVRQAHKHNASDATLVAIDCRAVGETSVKDVAAITRPRKGWRAWDARKLAYLDGQDKEELKVGQDECDEKRIVLKSFYNWQTVDAVRAARERHRRNSRRAGNGPSDNLEDVAQTAGRTRWWSPSSGRRSPDTETLDGVVSDRGGCVIT</sequence>
<name>A0AAD4EEA7_9AGAM</name>
<dbReference type="EMBL" id="JABBWK010000009">
    <property type="protein sequence ID" value="KAG1904581.1"/>
    <property type="molecule type" value="Genomic_DNA"/>
</dbReference>
<dbReference type="InterPro" id="IPR032675">
    <property type="entry name" value="LRR_dom_sf"/>
</dbReference>
<dbReference type="GO" id="GO:0031146">
    <property type="term" value="P:SCF-dependent proteasomal ubiquitin-dependent protein catabolic process"/>
    <property type="evidence" value="ECO:0007669"/>
    <property type="project" value="TreeGrafter"/>
</dbReference>
<protein>
    <recommendedName>
        <fullName evidence="2">F-box domain-containing protein</fullName>
    </recommendedName>
</protein>
<evidence type="ECO:0000313" key="4">
    <source>
        <dbReference type="Proteomes" id="UP001195769"/>
    </source>
</evidence>
<gene>
    <name evidence="3" type="ORF">F5891DRAFT_945229</name>
</gene>
<comment type="caution">
    <text evidence="3">The sequence shown here is derived from an EMBL/GenBank/DDBJ whole genome shotgun (WGS) entry which is preliminary data.</text>
</comment>
<dbReference type="PANTHER" id="PTHR13318">
    <property type="entry name" value="PARTNER OF PAIRED, ISOFORM B-RELATED"/>
    <property type="match status" value="1"/>
</dbReference>
<dbReference type="AlphaFoldDB" id="A0AAD4EEA7"/>
<evidence type="ECO:0000259" key="2">
    <source>
        <dbReference type="Pfam" id="PF12937"/>
    </source>
</evidence>
<feature type="region of interest" description="Disordered" evidence="1">
    <location>
        <begin position="605"/>
        <end position="624"/>
    </location>
</feature>
<dbReference type="Gene3D" id="3.80.10.10">
    <property type="entry name" value="Ribonuclease Inhibitor"/>
    <property type="match status" value="2"/>
</dbReference>
<dbReference type="SMART" id="SM00367">
    <property type="entry name" value="LRR_CC"/>
    <property type="match status" value="6"/>
</dbReference>
<dbReference type="Pfam" id="PF12937">
    <property type="entry name" value="F-box-like"/>
    <property type="match status" value="1"/>
</dbReference>
<feature type="domain" description="F-box" evidence="2">
    <location>
        <begin position="243"/>
        <end position="321"/>
    </location>
</feature>
<feature type="region of interest" description="Disordered" evidence="1">
    <location>
        <begin position="32"/>
        <end position="95"/>
    </location>
</feature>